<feature type="region of interest" description="Disordered" evidence="1">
    <location>
        <begin position="240"/>
        <end position="262"/>
    </location>
</feature>
<dbReference type="InParanoid" id="A0A165M7A1"/>
<dbReference type="Proteomes" id="UP000077266">
    <property type="component" value="Unassembled WGS sequence"/>
</dbReference>
<feature type="compositionally biased region" description="Basic and acidic residues" evidence="1">
    <location>
        <begin position="1"/>
        <end position="12"/>
    </location>
</feature>
<dbReference type="Pfam" id="PF13640">
    <property type="entry name" value="2OG-FeII_Oxy_3"/>
    <property type="match status" value="1"/>
</dbReference>
<evidence type="ECO:0000313" key="4">
    <source>
        <dbReference type="Proteomes" id="UP000077266"/>
    </source>
</evidence>
<feature type="compositionally biased region" description="Pro residues" evidence="1">
    <location>
        <begin position="250"/>
        <end position="260"/>
    </location>
</feature>
<sequence length="627" mass="70406">MQYFDEKERSLLEEGNAGAHPPLNDPLGGDTLDRRAALRFNPEGEDPPVRTWYNGQQAWYIPQERHPLAKVLSQVALPKWWNFSPHGPPPKIPYWRHDWRRDYEDDHTWGYKPPVKVETLGLEEVQLASTADGVPLGTIGSVDLQALRALLEPSHFGRGADTIYDESVRKGLEVKASKMNVVRWNGSREPSPPSSDDEDLCRYNLCSHNPYYPGSYNLYYPGSRNPYYQGSHNPYYPGNLHRRHHDPPARPKPQTVPPNPFTGLAKNVQKRLFPGRPVTLRFYKLALYESGGHFEFHRDSTHADSHHGTLLVACGVKDSQTYYDGGHLILSADGAEDVFELGPGDAVAFYTDVQHAVSPVTRGTRITLQFDIFLEDCTEPEDEDGDTVEAAEGPNTVASIRIPTPIVPTACVTCHPEDTLYGCEYDSPSVADPYYEMEKEKRMTYETKTDHPKHIWFNSSAPAKPAPTLAVTDIMNDFVRKVTTVLRYGSAIPLAPGGTVVFLLSHIYRRMSIRPSYLKGADVALYHALTSSGELKVYMNAVAYQRYNWYNPDEDARYAPMIEVTQPFAPPFTLENPPVFAEPVLVLDRGGEADMLENDEIQLGNDGCGEVWRYSAGAMFVSLAQED</sequence>
<dbReference type="STRING" id="1314781.A0A165M7A1"/>
<organism evidence="3 4">
    <name type="scientific">Exidia glandulosa HHB12029</name>
    <dbReference type="NCBI Taxonomy" id="1314781"/>
    <lineage>
        <taxon>Eukaryota</taxon>
        <taxon>Fungi</taxon>
        <taxon>Dikarya</taxon>
        <taxon>Basidiomycota</taxon>
        <taxon>Agaricomycotina</taxon>
        <taxon>Agaricomycetes</taxon>
        <taxon>Auriculariales</taxon>
        <taxon>Exidiaceae</taxon>
        <taxon>Exidia</taxon>
    </lineage>
</organism>
<dbReference type="Gene3D" id="2.60.120.620">
    <property type="entry name" value="q2cbj1_9rhob like domain"/>
    <property type="match status" value="1"/>
</dbReference>
<dbReference type="OrthoDB" id="27483at2759"/>
<dbReference type="InterPro" id="IPR005123">
    <property type="entry name" value="Oxoglu/Fe-dep_dioxygenase_dom"/>
</dbReference>
<dbReference type="AlphaFoldDB" id="A0A165M7A1"/>
<evidence type="ECO:0000313" key="3">
    <source>
        <dbReference type="EMBL" id="KZV98858.1"/>
    </source>
</evidence>
<gene>
    <name evidence="3" type="ORF">EXIGLDRAFT_274499</name>
</gene>
<dbReference type="EMBL" id="KV425914">
    <property type="protein sequence ID" value="KZV98858.1"/>
    <property type="molecule type" value="Genomic_DNA"/>
</dbReference>
<dbReference type="PROSITE" id="PS51471">
    <property type="entry name" value="FE2OG_OXY"/>
    <property type="match status" value="1"/>
</dbReference>
<feature type="domain" description="Fe2OG dioxygenase" evidence="2">
    <location>
        <begin position="276"/>
        <end position="374"/>
    </location>
</feature>
<proteinExistence type="predicted"/>
<evidence type="ECO:0000259" key="2">
    <source>
        <dbReference type="PROSITE" id="PS51471"/>
    </source>
</evidence>
<reference evidence="3 4" key="1">
    <citation type="journal article" date="2016" name="Mol. Biol. Evol.">
        <title>Comparative Genomics of Early-Diverging Mushroom-Forming Fungi Provides Insights into the Origins of Lignocellulose Decay Capabilities.</title>
        <authorList>
            <person name="Nagy L.G."/>
            <person name="Riley R."/>
            <person name="Tritt A."/>
            <person name="Adam C."/>
            <person name="Daum C."/>
            <person name="Floudas D."/>
            <person name="Sun H."/>
            <person name="Yadav J.S."/>
            <person name="Pangilinan J."/>
            <person name="Larsson K.H."/>
            <person name="Matsuura K."/>
            <person name="Barry K."/>
            <person name="Labutti K."/>
            <person name="Kuo R."/>
            <person name="Ohm R.A."/>
            <person name="Bhattacharya S.S."/>
            <person name="Shirouzu T."/>
            <person name="Yoshinaga Y."/>
            <person name="Martin F.M."/>
            <person name="Grigoriev I.V."/>
            <person name="Hibbett D.S."/>
        </authorList>
    </citation>
    <scope>NUCLEOTIDE SEQUENCE [LARGE SCALE GENOMIC DNA]</scope>
    <source>
        <strain evidence="3 4">HHB12029</strain>
    </source>
</reference>
<name>A0A165M7A1_EXIGL</name>
<accession>A0A165M7A1</accession>
<dbReference type="PANTHER" id="PTHR33099">
    <property type="entry name" value="FE2OG DIOXYGENASE DOMAIN-CONTAINING PROTEIN"/>
    <property type="match status" value="1"/>
</dbReference>
<protein>
    <recommendedName>
        <fullName evidence="2">Fe2OG dioxygenase domain-containing protein</fullName>
    </recommendedName>
</protein>
<keyword evidence="4" id="KW-1185">Reference proteome</keyword>
<evidence type="ECO:0000256" key="1">
    <source>
        <dbReference type="SAM" id="MobiDB-lite"/>
    </source>
</evidence>
<dbReference type="InterPro" id="IPR044862">
    <property type="entry name" value="Pro_4_hyd_alph_FE2OG_OXY"/>
</dbReference>
<feature type="region of interest" description="Disordered" evidence="1">
    <location>
        <begin position="1"/>
        <end position="34"/>
    </location>
</feature>
<dbReference type="PANTHER" id="PTHR33099:SF11">
    <property type="entry name" value="FE2OG DIOXYGENASE DOMAIN-CONTAINING PROTEIN"/>
    <property type="match status" value="1"/>
</dbReference>